<evidence type="ECO:0000259" key="6">
    <source>
        <dbReference type="PROSITE" id="PS51918"/>
    </source>
</evidence>
<dbReference type="InterPro" id="IPR007197">
    <property type="entry name" value="rSAM"/>
</dbReference>
<evidence type="ECO:0000256" key="1">
    <source>
        <dbReference type="ARBA" id="ARBA00001966"/>
    </source>
</evidence>
<protein>
    <submittedName>
        <fullName evidence="7">Radical SAM protein</fullName>
    </submittedName>
</protein>
<dbReference type="KEGG" id="talb:FTW19_16405"/>
<sequence length="343" mass="38440">MKKSEILHAWTRILSGRAPSLSIEITKECPLRCPGCYAFDAAHLGSETSLRQLSDFKGDELVNRILAILDERKPLHLSLVGGDPLVRYRELETLIPQIEARGIHTQIVTSAFRVIPTEWRKYKRLNVVVSIDGLQPEHDERRKPATYERILKNIQGAKVTIHSTITSQIASRAGYLEEFLRYWSENPAIAKIWFSLFTPQYGATDPEILSPSQRIAVIEELRRLRTLFPKLDMHNIVIDEIATPPSNPAECIFARTTETISADLKTQITPCQFGGNPDCSQCGCIASMGLAAVGHYKVAGGLTAGHLFMASDRFGKRWRSLRSIFFRKTAANPTPAPFNILQS</sequence>
<dbReference type="InterPro" id="IPR013785">
    <property type="entry name" value="Aldolase_TIM"/>
</dbReference>
<proteinExistence type="predicted"/>
<evidence type="ECO:0000313" key="8">
    <source>
        <dbReference type="Proteomes" id="UP000321820"/>
    </source>
</evidence>
<dbReference type="Gene3D" id="3.20.20.70">
    <property type="entry name" value="Aldolase class I"/>
    <property type="match status" value="1"/>
</dbReference>
<name>A0A5B9EIB9_9BACT</name>
<organism evidence="7 8">
    <name type="scientific">Terriglobus albidus</name>
    <dbReference type="NCBI Taxonomy" id="1592106"/>
    <lineage>
        <taxon>Bacteria</taxon>
        <taxon>Pseudomonadati</taxon>
        <taxon>Acidobacteriota</taxon>
        <taxon>Terriglobia</taxon>
        <taxon>Terriglobales</taxon>
        <taxon>Acidobacteriaceae</taxon>
        <taxon>Terriglobus</taxon>
    </lineage>
</organism>
<evidence type="ECO:0000256" key="5">
    <source>
        <dbReference type="ARBA" id="ARBA00023014"/>
    </source>
</evidence>
<dbReference type="InterPro" id="IPR050377">
    <property type="entry name" value="Radical_SAM_PqqE_MftC-like"/>
</dbReference>
<evidence type="ECO:0000256" key="4">
    <source>
        <dbReference type="ARBA" id="ARBA00023004"/>
    </source>
</evidence>
<dbReference type="PROSITE" id="PS51918">
    <property type="entry name" value="RADICAL_SAM"/>
    <property type="match status" value="1"/>
</dbReference>
<evidence type="ECO:0000256" key="2">
    <source>
        <dbReference type="ARBA" id="ARBA00022691"/>
    </source>
</evidence>
<dbReference type="Proteomes" id="UP000321820">
    <property type="component" value="Chromosome"/>
</dbReference>
<keyword evidence="8" id="KW-1185">Reference proteome</keyword>
<dbReference type="AlphaFoldDB" id="A0A5B9EIB9"/>
<dbReference type="GO" id="GO:0046872">
    <property type="term" value="F:metal ion binding"/>
    <property type="evidence" value="ECO:0007669"/>
    <property type="project" value="UniProtKB-KW"/>
</dbReference>
<dbReference type="OrthoDB" id="9782387at2"/>
<comment type="cofactor">
    <cofactor evidence="1">
        <name>[4Fe-4S] cluster</name>
        <dbReference type="ChEBI" id="CHEBI:49883"/>
    </cofactor>
</comment>
<dbReference type="SFLD" id="SFLDG01067">
    <property type="entry name" value="SPASM/twitch_domain_containing"/>
    <property type="match status" value="1"/>
</dbReference>
<dbReference type="CDD" id="cd01335">
    <property type="entry name" value="Radical_SAM"/>
    <property type="match status" value="1"/>
</dbReference>
<gene>
    <name evidence="7" type="ORF">FTW19_16405</name>
</gene>
<dbReference type="SFLD" id="SFLDS00029">
    <property type="entry name" value="Radical_SAM"/>
    <property type="match status" value="1"/>
</dbReference>
<dbReference type="Pfam" id="PF04055">
    <property type="entry name" value="Radical_SAM"/>
    <property type="match status" value="1"/>
</dbReference>
<keyword evidence="3" id="KW-0479">Metal-binding</keyword>
<feature type="domain" description="Radical SAM core" evidence="6">
    <location>
        <begin position="15"/>
        <end position="229"/>
    </location>
</feature>
<accession>A0A5B9EIB9</accession>
<keyword evidence="2" id="KW-0949">S-adenosyl-L-methionine</keyword>
<evidence type="ECO:0000313" key="7">
    <source>
        <dbReference type="EMBL" id="QEE31394.1"/>
    </source>
</evidence>
<dbReference type="InterPro" id="IPR058240">
    <property type="entry name" value="rSAM_sf"/>
</dbReference>
<keyword evidence="5" id="KW-0411">Iron-sulfur</keyword>
<dbReference type="SUPFAM" id="SSF102114">
    <property type="entry name" value="Radical SAM enzymes"/>
    <property type="match status" value="1"/>
</dbReference>
<dbReference type="EMBL" id="CP042806">
    <property type="protein sequence ID" value="QEE31394.1"/>
    <property type="molecule type" value="Genomic_DNA"/>
</dbReference>
<dbReference type="GO" id="GO:0003824">
    <property type="term" value="F:catalytic activity"/>
    <property type="evidence" value="ECO:0007669"/>
    <property type="project" value="InterPro"/>
</dbReference>
<dbReference type="PANTHER" id="PTHR11228:SF7">
    <property type="entry name" value="PQQA PEPTIDE CYCLASE"/>
    <property type="match status" value="1"/>
</dbReference>
<dbReference type="PANTHER" id="PTHR11228">
    <property type="entry name" value="RADICAL SAM DOMAIN PROTEIN"/>
    <property type="match status" value="1"/>
</dbReference>
<evidence type="ECO:0000256" key="3">
    <source>
        <dbReference type="ARBA" id="ARBA00022723"/>
    </source>
</evidence>
<reference evidence="7 8" key="1">
    <citation type="submission" date="2019-08" db="EMBL/GenBank/DDBJ databases">
        <title>Complete genome sequence of Terriglobus albidus strain ORNL.</title>
        <authorList>
            <person name="Podar M."/>
        </authorList>
    </citation>
    <scope>NUCLEOTIDE SEQUENCE [LARGE SCALE GENOMIC DNA]</scope>
    <source>
        <strain evidence="7 8">ORNL</strain>
    </source>
</reference>
<dbReference type="GO" id="GO:0051536">
    <property type="term" value="F:iron-sulfur cluster binding"/>
    <property type="evidence" value="ECO:0007669"/>
    <property type="project" value="UniProtKB-KW"/>
</dbReference>
<keyword evidence="4" id="KW-0408">Iron</keyword>